<dbReference type="InterPro" id="IPR029044">
    <property type="entry name" value="Nucleotide-diphossugar_trans"/>
</dbReference>
<feature type="domain" description="Glycosyltransferase 2-like" evidence="1">
    <location>
        <begin position="51"/>
        <end position="126"/>
    </location>
</feature>
<dbReference type="Proteomes" id="UP000886722">
    <property type="component" value="Unassembled WGS sequence"/>
</dbReference>
<dbReference type="SUPFAM" id="SSF53448">
    <property type="entry name" value="Nucleotide-diphospho-sugar transferases"/>
    <property type="match status" value="1"/>
</dbReference>
<dbReference type="InterPro" id="IPR001173">
    <property type="entry name" value="Glyco_trans_2-like"/>
</dbReference>
<name>A0A9D1GF97_9BACT</name>
<dbReference type="AlphaFoldDB" id="A0A9D1GF97"/>
<sequence length="270" mass="31428">MKLDVLICTYNERVVHVPDVLLPYRPDVSYIVSMQYTDKKYFQYIPGELKNRRDVKLIFLEGKGLSRNRNHCLDAATGDIALIADDDCRYKDEYFDRIVETFGSHPEVDIAQFMLNIEGHNPIKPYPATPCSYEKRPKGLYPTSGELAFRPERVRHIRFNEHFGLGTQTLICGEEEIWVYDAAKAGLTVCFFPYYIVNEPYENTGLYTYTRKGVMRAKGAVNYHLFGASAWLRMFKFAFVGAYRGKANFFTLLIQSWRGIIYYLIHCRRT</sequence>
<dbReference type="Pfam" id="PF00535">
    <property type="entry name" value="Glycos_transf_2"/>
    <property type="match status" value="1"/>
</dbReference>
<reference evidence="2" key="2">
    <citation type="journal article" date="2021" name="PeerJ">
        <title>Extensive microbial diversity within the chicken gut microbiome revealed by metagenomics and culture.</title>
        <authorList>
            <person name="Gilroy R."/>
            <person name="Ravi A."/>
            <person name="Getino M."/>
            <person name="Pursley I."/>
            <person name="Horton D.L."/>
            <person name="Alikhan N.F."/>
            <person name="Baker D."/>
            <person name="Gharbi K."/>
            <person name="Hall N."/>
            <person name="Watson M."/>
            <person name="Adriaenssens E.M."/>
            <person name="Foster-Nyarko E."/>
            <person name="Jarju S."/>
            <person name="Secka A."/>
            <person name="Antonio M."/>
            <person name="Oren A."/>
            <person name="Chaudhuri R.R."/>
            <person name="La Ragione R."/>
            <person name="Hildebrand F."/>
            <person name="Pallen M.J."/>
        </authorList>
    </citation>
    <scope>NUCLEOTIDE SEQUENCE</scope>
    <source>
        <strain evidence="2">21143</strain>
    </source>
</reference>
<dbReference type="Gene3D" id="3.90.550.10">
    <property type="entry name" value="Spore Coat Polysaccharide Biosynthesis Protein SpsA, Chain A"/>
    <property type="match status" value="1"/>
</dbReference>
<dbReference type="CDD" id="cd00761">
    <property type="entry name" value="Glyco_tranf_GTA_type"/>
    <property type="match status" value="1"/>
</dbReference>
<proteinExistence type="predicted"/>
<evidence type="ECO:0000259" key="1">
    <source>
        <dbReference type="Pfam" id="PF00535"/>
    </source>
</evidence>
<reference evidence="2" key="1">
    <citation type="submission" date="2020-10" db="EMBL/GenBank/DDBJ databases">
        <authorList>
            <person name="Gilroy R."/>
        </authorList>
    </citation>
    <scope>NUCLEOTIDE SEQUENCE</scope>
    <source>
        <strain evidence="2">21143</strain>
    </source>
</reference>
<organism evidence="2 3">
    <name type="scientific">Candidatus Caccoplasma intestinavium</name>
    <dbReference type="NCBI Taxonomy" id="2840716"/>
    <lineage>
        <taxon>Bacteria</taxon>
        <taxon>Pseudomonadati</taxon>
        <taxon>Bacteroidota</taxon>
        <taxon>Bacteroidia</taxon>
        <taxon>Bacteroidales</taxon>
        <taxon>Bacteroidaceae</taxon>
        <taxon>Bacteroidaceae incertae sedis</taxon>
        <taxon>Candidatus Caccoplasma</taxon>
    </lineage>
</organism>
<protein>
    <submittedName>
        <fullName evidence="2">Glycosyltransferase</fullName>
    </submittedName>
</protein>
<accession>A0A9D1GF97</accession>
<comment type="caution">
    <text evidence="2">The sequence shown here is derived from an EMBL/GenBank/DDBJ whole genome shotgun (WGS) entry which is preliminary data.</text>
</comment>
<evidence type="ECO:0000313" key="3">
    <source>
        <dbReference type="Proteomes" id="UP000886722"/>
    </source>
</evidence>
<gene>
    <name evidence="2" type="ORF">IAD06_07790</name>
</gene>
<evidence type="ECO:0000313" key="2">
    <source>
        <dbReference type="EMBL" id="HIT39918.1"/>
    </source>
</evidence>
<dbReference type="EMBL" id="DVKT01000060">
    <property type="protein sequence ID" value="HIT39918.1"/>
    <property type="molecule type" value="Genomic_DNA"/>
</dbReference>